<sequence>MRMRPRLGLLTTTHAVNDFYQGAVPVVLPFLVIERGYGYAAASGFTLAATFLSSLLQPAFGILADRVRRRWLIAVGMLVAGLGIGLSGVTGEYWLTWCAIAVSGIGVAAYHPEAARAARDASGGSARGMSWFSVGGTLGSAGAALVVAPVLGGTGLAGTPLLALPALVLAVVALPLLRSRPVAVEAVPPPATGRDDWRAFGWLTAVVVVRSVIAYGVHSFLALLLISRFQVSDVAATLAVLAYTGTGVAGTLLGGRMADRLGRVATVRIGLALCPPGAIGLMVAPNLGLALLAAVVLGLGVFIPFAVDVTLGQEYLPGRIGTASGVTLGLSVSAGGVVAPLLGLLADAHGLVTVFAVVACVPLAGLAVCRFLPETRSRKGSS</sequence>
<feature type="transmembrane region" description="Helical" evidence="5">
    <location>
        <begin position="131"/>
        <end position="151"/>
    </location>
</feature>
<organism evidence="7 8">
    <name type="scientific">Streptosporangium saharense</name>
    <dbReference type="NCBI Taxonomy" id="1706840"/>
    <lineage>
        <taxon>Bacteria</taxon>
        <taxon>Bacillati</taxon>
        <taxon>Actinomycetota</taxon>
        <taxon>Actinomycetes</taxon>
        <taxon>Streptosporangiales</taxon>
        <taxon>Streptosporangiaceae</taxon>
        <taxon>Streptosporangium</taxon>
    </lineage>
</organism>
<dbReference type="InterPro" id="IPR036259">
    <property type="entry name" value="MFS_trans_sf"/>
</dbReference>
<evidence type="ECO:0000256" key="4">
    <source>
        <dbReference type="ARBA" id="ARBA00023136"/>
    </source>
</evidence>
<dbReference type="RefSeq" id="WP_184718366.1">
    <property type="nucleotide sequence ID" value="NZ_JACHJP010000005.1"/>
</dbReference>
<dbReference type="Proteomes" id="UP000552644">
    <property type="component" value="Unassembled WGS sequence"/>
</dbReference>
<feature type="transmembrane region" description="Helical" evidence="5">
    <location>
        <begin position="39"/>
        <end position="64"/>
    </location>
</feature>
<keyword evidence="3 5" id="KW-1133">Transmembrane helix</keyword>
<evidence type="ECO:0000256" key="2">
    <source>
        <dbReference type="ARBA" id="ARBA00022692"/>
    </source>
</evidence>
<reference evidence="7 8" key="1">
    <citation type="submission" date="2020-08" db="EMBL/GenBank/DDBJ databases">
        <title>Genomic Encyclopedia of Type Strains, Phase III (KMG-III): the genomes of soil and plant-associated and newly described type strains.</title>
        <authorList>
            <person name="Whitman W."/>
        </authorList>
    </citation>
    <scope>NUCLEOTIDE SEQUENCE [LARGE SCALE GENOMIC DNA]</scope>
    <source>
        <strain evidence="7 8">CECT 8840</strain>
    </source>
</reference>
<feature type="transmembrane region" description="Helical" evidence="5">
    <location>
        <begin position="234"/>
        <end position="253"/>
    </location>
</feature>
<feature type="domain" description="Major facilitator superfamily (MFS) profile" evidence="6">
    <location>
        <begin position="200"/>
        <end position="382"/>
    </location>
</feature>
<evidence type="ECO:0000256" key="3">
    <source>
        <dbReference type="ARBA" id="ARBA00022989"/>
    </source>
</evidence>
<dbReference type="PANTHER" id="PTHR43129:SF1">
    <property type="entry name" value="FOSMIDOMYCIN RESISTANCE PROTEIN"/>
    <property type="match status" value="1"/>
</dbReference>
<feature type="transmembrane region" description="Helical" evidence="5">
    <location>
        <begin position="351"/>
        <end position="372"/>
    </location>
</feature>
<keyword evidence="8" id="KW-1185">Reference proteome</keyword>
<evidence type="ECO:0000256" key="1">
    <source>
        <dbReference type="ARBA" id="ARBA00004651"/>
    </source>
</evidence>
<keyword evidence="4 5" id="KW-0472">Membrane</keyword>
<feature type="transmembrane region" description="Helical" evidence="5">
    <location>
        <begin position="157"/>
        <end position="178"/>
    </location>
</feature>
<name>A0A7W7QQC2_9ACTN</name>
<dbReference type="InterPro" id="IPR011701">
    <property type="entry name" value="MFS"/>
</dbReference>
<evidence type="ECO:0000313" key="8">
    <source>
        <dbReference type="Proteomes" id="UP000552644"/>
    </source>
</evidence>
<feature type="transmembrane region" description="Helical" evidence="5">
    <location>
        <begin position="71"/>
        <end position="88"/>
    </location>
</feature>
<evidence type="ECO:0000259" key="6">
    <source>
        <dbReference type="PROSITE" id="PS50850"/>
    </source>
</evidence>
<dbReference type="GO" id="GO:0005886">
    <property type="term" value="C:plasma membrane"/>
    <property type="evidence" value="ECO:0007669"/>
    <property type="project" value="UniProtKB-SubCell"/>
</dbReference>
<keyword evidence="2 5" id="KW-0812">Transmembrane</keyword>
<feature type="transmembrane region" description="Helical" evidence="5">
    <location>
        <begin position="199"/>
        <end position="222"/>
    </location>
</feature>
<dbReference type="PROSITE" id="PS50850">
    <property type="entry name" value="MFS"/>
    <property type="match status" value="1"/>
</dbReference>
<feature type="transmembrane region" description="Helical" evidence="5">
    <location>
        <begin position="265"/>
        <end position="284"/>
    </location>
</feature>
<dbReference type="InterPro" id="IPR020846">
    <property type="entry name" value="MFS_dom"/>
</dbReference>
<feature type="transmembrane region" description="Helical" evidence="5">
    <location>
        <begin position="323"/>
        <end position="345"/>
    </location>
</feature>
<gene>
    <name evidence="7" type="ORF">FHS44_004900</name>
</gene>
<feature type="transmembrane region" description="Helical" evidence="5">
    <location>
        <begin position="94"/>
        <end position="110"/>
    </location>
</feature>
<evidence type="ECO:0000256" key="5">
    <source>
        <dbReference type="SAM" id="Phobius"/>
    </source>
</evidence>
<protein>
    <submittedName>
        <fullName evidence="7">FSR family fosmidomycin resistance protein-like MFS transporter</fullName>
    </submittedName>
</protein>
<comment type="subcellular location">
    <subcellularLocation>
        <location evidence="1">Cell membrane</location>
        <topology evidence="1">Multi-pass membrane protein</topology>
    </subcellularLocation>
</comment>
<accession>A0A7W7QQC2</accession>
<evidence type="ECO:0000313" key="7">
    <source>
        <dbReference type="EMBL" id="MBB4917780.1"/>
    </source>
</evidence>
<dbReference type="GO" id="GO:0022857">
    <property type="term" value="F:transmembrane transporter activity"/>
    <property type="evidence" value="ECO:0007669"/>
    <property type="project" value="InterPro"/>
</dbReference>
<dbReference type="Gene3D" id="1.20.1250.20">
    <property type="entry name" value="MFS general substrate transporter like domains"/>
    <property type="match status" value="2"/>
</dbReference>
<feature type="transmembrane region" description="Helical" evidence="5">
    <location>
        <begin position="290"/>
        <end position="311"/>
    </location>
</feature>
<dbReference type="CDD" id="cd17478">
    <property type="entry name" value="MFS_FsR"/>
    <property type="match status" value="1"/>
</dbReference>
<dbReference type="PANTHER" id="PTHR43129">
    <property type="entry name" value="FOSMIDOMYCIN RESISTANCE PROTEIN"/>
    <property type="match status" value="1"/>
</dbReference>
<comment type="caution">
    <text evidence="7">The sequence shown here is derived from an EMBL/GenBank/DDBJ whole genome shotgun (WGS) entry which is preliminary data.</text>
</comment>
<dbReference type="AlphaFoldDB" id="A0A7W7QQC2"/>
<dbReference type="EMBL" id="JACHJP010000005">
    <property type="protein sequence ID" value="MBB4917780.1"/>
    <property type="molecule type" value="Genomic_DNA"/>
</dbReference>
<proteinExistence type="predicted"/>
<dbReference type="Pfam" id="PF07690">
    <property type="entry name" value="MFS_1"/>
    <property type="match status" value="1"/>
</dbReference>
<dbReference type="SUPFAM" id="SSF103473">
    <property type="entry name" value="MFS general substrate transporter"/>
    <property type="match status" value="1"/>
</dbReference>